<organism evidence="3 4">
    <name type="scientific">Aspergillus coremiiformis</name>
    <dbReference type="NCBI Taxonomy" id="138285"/>
    <lineage>
        <taxon>Eukaryota</taxon>
        <taxon>Fungi</taxon>
        <taxon>Dikarya</taxon>
        <taxon>Ascomycota</taxon>
        <taxon>Pezizomycotina</taxon>
        <taxon>Eurotiomycetes</taxon>
        <taxon>Eurotiomycetidae</taxon>
        <taxon>Eurotiales</taxon>
        <taxon>Aspergillaceae</taxon>
        <taxon>Aspergillus</taxon>
        <taxon>Aspergillus subgen. Circumdati</taxon>
    </lineage>
</organism>
<feature type="region of interest" description="Disordered" evidence="1">
    <location>
        <begin position="595"/>
        <end position="618"/>
    </location>
</feature>
<feature type="compositionally biased region" description="Polar residues" evidence="1">
    <location>
        <begin position="595"/>
        <end position="610"/>
    </location>
</feature>
<feature type="transmembrane region" description="Helical" evidence="2">
    <location>
        <begin position="530"/>
        <end position="557"/>
    </location>
</feature>
<dbReference type="InterPro" id="IPR021514">
    <property type="entry name" value="DUF3176"/>
</dbReference>
<reference evidence="4" key="1">
    <citation type="submission" date="2019-04" db="EMBL/GenBank/DDBJ databases">
        <title>Friends and foes A comparative genomics studyof 23 Aspergillus species from section Flavi.</title>
        <authorList>
            <consortium name="DOE Joint Genome Institute"/>
            <person name="Kjaerbolling I."/>
            <person name="Vesth T."/>
            <person name="Frisvad J.C."/>
            <person name="Nybo J.L."/>
            <person name="Theobald S."/>
            <person name="Kildgaard S."/>
            <person name="Isbrandt T."/>
            <person name="Kuo A."/>
            <person name="Sato A."/>
            <person name="Lyhne E.K."/>
            <person name="Kogle M.E."/>
            <person name="Wiebenga A."/>
            <person name="Kun R.S."/>
            <person name="Lubbers R.J."/>
            <person name="Makela M.R."/>
            <person name="Barry K."/>
            <person name="Chovatia M."/>
            <person name="Clum A."/>
            <person name="Daum C."/>
            <person name="Haridas S."/>
            <person name="He G."/>
            <person name="LaButti K."/>
            <person name="Lipzen A."/>
            <person name="Mondo S."/>
            <person name="Riley R."/>
            <person name="Salamov A."/>
            <person name="Simmons B.A."/>
            <person name="Magnuson J.K."/>
            <person name="Henrissat B."/>
            <person name="Mortensen U.H."/>
            <person name="Larsen T.O."/>
            <person name="Devries R.P."/>
            <person name="Grigoriev I.V."/>
            <person name="Machida M."/>
            <person name="Baker S.E."/>
            <person name="Andersen M.R."/>
        </authorList>
    </citation>
    <scope>NUCLEOTIDE SEQUENCE [LARGE SCALE GENOMIC DNA]</scope>
    <source>
        <strain evidence="4">CBS 553.77</strain>
    </source>
</reference>
<dbReference type="PANTHER" id="PTHR35394:SF5">
    <property type="entry name" value="DUF3176 DOMAIN-CONTAINING PROTEIN"/>
    <property type="match status" value="1"/>
</dbReference>
<proteinExistence type="predicted"/>
<name>A0A5N6YXT1_9EURO</name>
<evidence type="ECO:0000256" key="1">
    <source>
        <dbReference type="SAM" id="MobiDB-lite"/>
    </source>
</evidence>
<evidence type="ECO:0000256" key="2">
    <source>
        <dbReference type="SAM" id="Phobius"/>
    </source>
</evidence>
<accession>A0A5N6YXT1</accession>
<dbReference type="PANTHER" id="PTHR35394">
    <property type="entry name" value="DUF3176 DOMAIN-CONTAINING PROTEIN"/>
    <property type="match status" value="1"/>
</dbReference>
<sequence length="618" mass="69802">MEAPKDQKLDHHASAVEDLESSAQLLAEETDSKKIKVQQGLYKWNALLLDTWFPEVVAMIFSAGCFVAIIVILNVFEGKTAPMLWRGVTLNAVISVLATASKCSLLYVMGQSIGQWKWVLLQTQRRRLHSIQTIDDASRGPWGSVTLLVHERCSILWLGAAVMVLALALDPSMQQIVRYSNNSWEISDGVAVAKQSLYTIPEWYENRLVNAMQVGIWSREFRLDPTCSSGNCTWELFTSVGFCNKCVDMTSAATLVNCNDDTRQRVESEFPCNVTLPNGTWSASPISIFKSSEEMYMILPTNVLWPLEYLNTKQIHEGQKRIEQVPENSEIIAIAHAQLGTGLEINDTSNRVKIKRVTRCAVSFCARNYTISVNNYTPSINVSEPDWGEMFFENNGHMVGPTLHKATERDNLCWKPMSAQQSMIEENDYKAVHVKNYTMCSKVFGLPFVYSQLGQTLEEYTTSLWTRFLNESNWTLHIPSNKNENLLVLRVVDLGLEEVTKNIAASLTQDLLEYSNDTVKGKVYITETRVFVNWSWIIFPSGLLIAGIVFFTVTMWASHDDEVSLWKASILPVLYHGMENHRLNDHHSLLTVSKMSDASQSTRVQLQPSDSRGGVMLR</sequence>
<dbReference type="OrthoDB" id="5376804at2759"/>
<feature type="transmembrane region" description="Helical" evidence="2">
    <location>
        <begin position="56"/>
        <end position="76"/>
    </location>
</feature>
<evidence type="ECO:0000313" key="4">
    <source>
        <dbReference type="Proteomes" id="UP000327118"/>
    </source>
</evidence>
<dbReference type="Pfam" id="PF11374">
    <property type="entry name" value="DUF3176"/>
    <property type="match status" value="1"/>
</dbReference>
<keyword evidence="2" id="KW-1133">Transmembrane helix</keyword>
<keyword evidence="2" id="KW-0472">Membrane</keyword>
<keyword evidence="2" id="KW-0812">Transmembrane</keyword>
<dbReference type="Proteomes" id="UP000327118">
    <property type="component" value="Unassembled WGS sequence"/>
</dbReference>
<feature type="transmembrane region" description="Helical" evidence="2">
    <location>
        <begin position="88"/>
        <end position="109"/>
    </location>
</feature>
<protein>
    <submittedName>
        <fullName evidence="3">Uncharacterized protein</fullName>
    </submittedName>
</protein>
<dbReference type="EMBL" id="ML739330">
    <property type="protein sequence ID" value="KAE8349229.1"/>
    <property type="molecule type" value="Genomic_DNA"/>
</dbReference>
<keyword evidence="4" id="KW-1185">Reference proteome</keyword>
<dbReference type="AlphaFoldDB" id="A0A5N6YXT1"/>
<evidence type="ECO:0000313" key="3">
    <source>
        <dbReference type="EMBL" id="KAE8349229.1"/>
    </source>
</evidence>
<gene>
    <name evidence="3" type="ORF">BDV28DRAFT_152084</name>
</gene>
<feature type="transmembrane region" description="Helical" evidence="2">
    <location>
        <begin position="149"/>
        <end position="169"/>
    </location>
</feature>